<dbReference type="InterPro" id="IPR044174">
    <property type="entry name" value="BC10-like"/>
</dbReference>
<dbReference type="InterPro" id="IPR003406">
    <property type="entry name" value="Glyco_trans_14"/>
</dbReference>
<protein>
    <submittedName>
        <fullName evidence="6">Uncharacterized protein</fullName>
    </submittedName>
</protein>
<sequence>MYASRHLKLQNDVPVVHSSFQPCVEEPLSIRSWIRPPASLLHKMNDTEIFWRASFVPNIKKYPFKRTPKIAFMFLAKGNLPLAPLWERFFKGNEKLYSIYVHSLPSYQPDFQDSSVFLWQAHSEPAKAVEWGRMSMCDAERRLLANTLLDISNEWFVLLSVACIPLQRFSIVYHYISRTLSSFMGAFDEPGLKLAVDVVADTTYYPAFEQFCRPFCYVDEHYFPTMLSIKSPHLLANRSLTWVSFGLASELSRYASALLPTEQDKCRRFEEGLIYEIRSKITPSDFRTYNDLRAAAIRAERLLLSKAAQAEGGHSVEGDGSAVAATHRDDGPRVGVECKADMPSANQAGRGMERVVPKRRAATRANLARIFSSIAAVEFSGACVAIVVHGLIRDSILPIPR</sequence>
<comment type="caution">
    <text evidence="6">The sequence shown here is derived from an EMBL/GenBank/DDBJ whole genome shotgun (WGS) entry which is preliminary data.</text>
</comment>
<gene>
    <name evidence="6" type="ORF">SASPL_106963</name>
</gene>
<dbReference type="Pfam" id="PF02485">
    <property type="entry name" value="Branch"/>
    <property type="match status" value="2"/>
</dbReference>
<evidence type="ECO:0000313" key="6">
    <source>
        <dbReference type="EMBL" id="KAG6428924.1"/>
    </source>
</evidence>
<accession>A0A8X9A6V2</accession>
<evidence type="ECO:0000256" key="5">
    <source>
        <dbReference type="ARBA" id="ARBA00023180"/>
    </source>
</evidence>
<dbReference type="GO" id="GO:0016020">
    <property type="term" value="C:membrane"/>
    <property type="evidence" value="ECO:0007669"/>
    <property type="project" value="UniProtKB-SubCell"/>
</dbReference>
<dbReference type="EMBL" id="PNBA02000003">
    <property type="protein sequence ID" value="KAG6428924.1"/>
    <property type="molecule type" value="Genomic_DNA"/>
</dbReference>
<keyword evidence="4" id="KW-0472">Membrane</keyword>
<name>A0A8X9A6V2_SALSN</name>
<reference evidence="6" key="2">
    <citation type="submission" date="2020-08" db="EMBL/GenBank/DDBJ databases">
        <title>Plant Genome Project.</title>
        <authorList>
            <person name="Zhang R.-G."/>
        </authorList>
    </citation>
    <scope>NUCLEOTIDE SEQUENCE</scope>
    <source>
        <strain evidence="6">Huo1</strain>
        <tissue evidence="6">Leaf</tissue>
    </source>
</reference>
<comment type="subcellular location">
    <subcellularLocation>
        <location evidence="1">Membrane</location>
        <topology evidence="1">Single-pass type II membrane protein</topology>
    </subcellularLocation>
</comment>
<dbReference type="PANTHER" id="PTHR31042">
    <property type="entry name" value="CORE-2/I-BRANCHING BETA-1,6-N-ACETYLGLUCOSAMINYLTRANSFERASE FAMILY PROTEIN-RELATED"/>
    <property type="match status" value="1"/>
</dbReference>
<dbReference type="Proteomes" id="UP000298416">
    <property type="component" value="Unassembled WGS sequence"/>
</dbReference>
<evidence type="ECO:0000256" key="3">
    <source>
        <dbReference type="ARBA" id="ARBA00022679"/>
    </source>
</evidence>
<keyword evidence="3" id="KW-0808">Transferase</keyword>
<evidence type="ECO:0000256" key="4">
    <source>
        <dbReference type="ARBA" id="ARBA00023136"/>
    </source>
</evidence>
<evidence type="ECO:0000256" key="1">
    <source>
        <dbReference type="ARBA" id="ARBA00004606"/>
    </source>
</evidence>
<dbReference type="GO" id="GO:0016757">
    <property type="term" value="F:glycosyltransferase activity"/>
    <property type="evidence" value="ECO:0007669"/>
    <property type="project" value="UniProtKB-KW"/>
</dbReference>
<evidence type="ECO:0000313" key="7">
    <source>
        <dbReference type="Proteomes" id="UP000298416"/>
    </source>
</evidence>
<dbReference type="AlphaFoldDB" id="A0A8X9A6V2"/>
<dbReference type="PANTHER" id="PTHR31042:SF122">
    <property type="entry name" value="CORE-2_I-BRANCHING ENZYME"/>
    <property type="match status" value="1"/>
</dbReference>
<reference evidence="6" key="1">
    <citation type="submission" date="2018-01" db="EMBL/GenBank/DDBJ databases">
        <authorList>
            <person name="Mao J.F."/>
        </authorList>
    </citation>
    <scope>NUCLEOTIDE SEQUENCE</scope>
    <source>
        <strain evidence="6">Huo1</strain>
        <tissue evidence="6">Leaf</tissue>
    </source>
</reference>
<organism evidence="6">
    <name type="scientific">Salvia splendens</name>
    <name type="common">Scarlet sage</name>
    <dbReference type="NCBI Taxonomy" id="180675"/>
    <lineage>
        <taxon>Eukaryota</taxon>
        <taxon>Viridiplantae</taxon>
        <taxon>Streptophyta</taxon>
        <taxon>Embryophyta</taxon>
        <taxon>Tracheophyta</taxon>
        <taxon>Spermatophyta</taxon>
        <taxon>Magnoliopsida</taxon>
        <taxon>eudicotyledons</taxon>
        <taxon>Gunneridae</taxon>
        <taxon>Pentapetalae</taxon>
        <taxon>asterids</taxon>
        <taxon>lamiids</taxon>
        <taxon>Lamiales</taxon>
        <taxon>Lamiaceae</taxon>
        <taxon>Nepetoideae</taxon>
        <taxon>Mentheae</taxon>
        <taxon>Salviinae</taxon>
        <taxon>Salvia</taxon>
        <taxon>Salvia subgen. Calosphace</taxon>
        <taxon>core Calosphace</taxon>
    </lineage>
</organism>
<proteinExistence type="predicted"/>
<keyword evidence="5" id="KW-0325">Glycoprotein</keyword>
<evidence type="ECO:0000256" key="2">
    <source>
        <dbReference type="ARBA" id="ARBA00022676"/>
    </source>
</evidence>
<keyword evidence="2" id="KW-0328">Glycosyltransferase</keyword>
<keyword evidence="7" id="KW-1185">Reference proteome</keyword>